<evidence type="ECO:0000313" key="1">
    <source>
        <dbReference type="EMBL" id="PZO36064.1"/>
    </source>
</evidence>
<comment type="caution">
    <text evidence="1">The sequence shown here is derived from an EMBL/GenBank/DDBJ whole genome shotgun (WGS) entry which is preliminary data.</text>
</comment>
<reference evidence="1 2" key="1">
    <citation type="submission" date="2018-04" db="EMBL/GenBank/DDBJ databases">
        <authorList>
            <person name="Go L.Y."/>
            <person name="Mitchell J.A."/>
        </authorList>
    </citation>
    <scope>NUCLEOTIDE SEQUENCE [LARGE SCALE GENOMIC DNA]</scope>
    <source>
        <strain evidence="1">ULC066bin1</strain>
    </source>
</reference>
<dbReference type="EMBL" id="QBML01000045">
    <property type="protein sequence ID" value="PZO36064.1"/>
    <property type="molecule type" value="Genomic_DNA"/>
</dbReference>
<organism evidence="1 2">
    <name type="scientific">Pseudanabaena frigida</name>
    <dbReference type="NCBI Taxonomy" id="945775"/>
    <lineage>
        <taxon>Bacteria</taxon>
        <taxon>Bacillati</taxon>
        <taxon>Cyanobacteriota</taxon>
        <taxon>Cyanophyceae</taxon>
        <taxon>Pseudanabaenales</taxon>
        <taxon>Pseudanabaenaceae</taxon>
        <taxon>Pseudanabaena</taxon>
    </lineage>
</organism>
<evidence type="ECO:0008006" key="3">
    <source>
        <dbReference type="Google" id="ProtNLM"/>
    </source>
</evidence>
<dbReference type="AlphaFoldDB" id="A0A2W4VT69"/>
<dbReference type="Proteomes" id="UP000249467">
    <property type="component" value="Unassembled WGS sequence"/>
</dbReference>
<accession>A0A2W4VT69</accession>
<evidence type="ECO:0000313" key="2">
    <source>
        <dbReference type="Proteomes" id="UP000249467"/>
    </source>
</evidence>
<sequence>MIQDEKLMSGFQLDPSGQLIGSQCSGALIMKRLGLVENIPICSDLVTRPWLIESGVQVINPL</sequence>
<name>A0A2W4VT69_9CYAN</name>
<reference evidence="1 2" key="2">
    <citation type="submission" date="2018-06" db="EMBL/GenBank/DDBJ databases">
        <title>Metagenomic assembly of (sub)arctic Cyanobacteria and their associated microbiome from non-axenic cultures.</title>
        <authorList>
            <person name="Baurain D."/>
        </authorList>
    </citation>
    <scope>NUCLEOTIDE SEQUENCE [LARGE SCALE GENOMIC DNA]</scope>
    <source>
        <strain evidence="1">ULC066bin1</strain>
    </source>
</reference>
<gene>
    <name evidence="1" type="ORF">DCF19_22410</name>
</gene>
<proteinExistence type="predicted"/>
<protein>
    <recommendedName>
        <fullName evidence="3">DJ-1/PfpI domain-containing protein</fullName>
    </recommendedName>
</protein>